<accession>Q2IDY8</accession>
<proteinExistence type="predicted"/>
<dbReference type="HOGENOM" id="CLU_129294_2_0_7"/>
<dbReference type="AlphaFoldDB" id="Q2IDY8"/>
<dbReference type="eggNOG" id="COG3671">
    <property type="taxonomic scope" value="Bacteria"/>
</dbReference>
<sequence length="121" mass="13327">MEPTAPAPTPAATRNTESTAKIVYVLYLLSFAAGITTLIGVVMAYVNEGDAPEGLRTHYRFQIRTFWIGLLYAVVGGLLTIVGIGALILLFVAVWLVIRCVKGLKWLDQRQPVPNPATWLW</sequence>
<protein>
    <recommendedName>
        <fullName evidence="4">Transmembrane protein</fullName>
    </recommendedName>
</protein>
<dbReference type="KEGG" id="ade:Adeh_3030"/>
<reference evidence="2 3" key="1">
    <citation type="submission" date="2006-01" db="EMBL/GenBank/DDBJ databases">
        <title>Complete sequence of Anaeromyxobacter dehalogenans 2CP-C.</title>
        <authorList>
            <consortium name="US DOE Joint Genome Institute"/>
            <person name="Copeland A."/>
            <person name="Lucas S."/>
            <person name="Lapidus A."/>
            <person name="Barry K."/>
            <person name="Detter J.C."/>
            <person name="Glavina T."/>
            <person name="Hammon N."/>
            <person name="Israni S."/>
            <person name="Pitluck S."/>
            <person name="Brettin T."/>
            <person name="Bruce D."/>
            <person name="Han C."/>
            <person name="Tapia R."/>
            <person name="Gilna P."/>
            <person name="Kiss H."/>
            <person name="Schmutz J."/>
            <person name="Larimer F."/>
            <person name="Land M."/>
            <person name="Kyrpides N."/>
            <person name="Anderson I."/>
            <person name="Sanford R.A."/>
            <person name="Ritalahti K.M."/>
            <person name="Thomas H.S."/>
            <person name="Kirby J.R."/>
            <person name="Zhulin I.B."/>
            <person name="Loeffler F.E."/>
            <person name="Richardson P."/>
        </authorList>
    </citation>
    <scope>NUCLEOTIDE SEQUENCE [LARGE SCALE GENOMIC DNA]</scope>
    <source>
        <strain evidence="2 3">2CP-C</strain>
    </source>
</reference>
<feature type="transmembrane region" description="Helical" evidence="1">
    <location>
        <begin position="24"/>
        <end position="46"/>
    </location>
</feature>
<dbReference type="RefSeq" id="WP_011422081.1">
    <property type="nucleotide sequence ID" value="NC_007760.1"/>
</dbReference>
<gene>
    <name evidence="2" type="ordered locus">Adeh_3030</name>
</gene>
<keyword evidence="1" id="KW-1133">Transmembrane helix</keyword>
<dbReference type="OrthoDB" id="5405464at2"/>
<evidence type="ECO:0000313" key="2">
    <source>
        <dbReference type="EMBL" id="ABC82799.1"/>
    </source>
</evidence>
<evidence type="ECO:0000313" key="3">
    <source>
        <dbReference type="Proteomes" id="UP000001935"/>
    </source>
</evidence>
<keyword evidence="1" id="KW-0472">Membrane</keyword>
<organism evidence="2 3">
    <name type="scientific">Anaeromyxobacter dehalogenans (strain 2CP-C)</name>
    <dbReference type="NCBI Taxonomy" id="290397"/>
    <lineage>
        <taxon>Bacteria</taxon>
        <taxon>Pseudomonadati</taxon>
        <taxon>Myxococcota</taxon>
        <taxon>Myxococcia</taxon>
        <taxon>Myxococcales</taxon>
        <taxon>Cystobacterineae</taxon>
        <taxon>Anaeromyxobacteraceae</taxon>
        <taxon>Anaeromyxobacter</taxon>
    </lineage>
</organism>
<dbReference type="STRING" id="290397.Adeh_3030"/>
<feature type="transmembrane region" description="Helical" evidence="1">
    <location>
        <begin position="66"/>
        <end position="98"/>
    </location>
</feature>
<evidence type="ECO:0008006" key="4">
    <source>
        <dbReference type="Google" id="ProtNLM"/>
    </source>
</evidence>
<dbReference type="Proteomes" id="UP000001935">
    <property type="component" value="Chromosome"/>
</dbReference>
<dbReference type="EMBL" id="CP000251">
    <property type="protein sequence ID" value="ABC82799.1"/>
    <property type="molecule type" value="Genomic_DNA"/>
</dbReference>
<keyword evidence="1" id="KW-0812">Transmembrane</keyword>
<evidence type="ECO:0000256" key="1">
    <source>
        <dbReference type="SAM" id="Phobius"/>
    </source>
</evidence>
<name>Q2IDY8_ANADE</name>